<evidence type="ECO:0000256" key="2">
    <source>
        <dbReference type="ARBA" id="ARBA00009774"/>
    </source>
</evidence>
<evidence type="ECO:0000256" key="1">
    <source>
        <dbReference type="ARBA" id="ARBA00004953"/>
    </source>
</evidence>
<feature type="domain" description="Nitrite/Sulfite reductase ferredoxin-like" evidence="10">
    <location>
        <begin position="258"/>
        <end position="316"/>
    </location>
</feature>
<comment type="similarity">
    <text evidence="2">Belongs to the CobH/CbiC family.</text>
</comment>
<proteinExistence type="inferred from homology"/>
<dbReference type="SUPFAM" id="SSF63965">
    <property type="entry name" value="Precorrin-8X methylmutase CbiC/CobH"/>
    <property type="match status" value="1"/>
</dbReference>
<feature type="compositionally biased region" description="Pro residues" evidence="8">
    <location>
        <begin position="237"/>
        <end position="253"/>
    </location>
</feature>
<dbReference type="PANTHER" id="PTHR43588">
    <property type="entry name" value="COBALT-PRECORRIN-8 METHYLMUTASE"/>
    <property type="match status" value="1"/>
</dbReference>
<evidence type="ECO:0000256" key="5">
    <source>
        <dbReference type="ARBA" id="ARBA00023004"/>
    </source>
</evidence>
<dbReference type="GO" id="GO:0016491">
    <property type="term" value="F:oxidoreductase activity"/>
    <property type="evidence" value="ECO:0007669"/>
    <property type="project" value="InterPro"/>
</dbReference>
<reference evidence="11 12" key="1">
    <citation type="submission" date="2018-06" db="EMBL/GenBank/DDBJ databases">
        <authorList>
            <consortium name="Pathogen Informatics"/>
            <person name="Doyle S."/>
        </authorList>
    </citation>
    <scope>NUCLEOTIDE SEQUENCE [LARGE SCALE GENOMIC DNA]</scope>
    <source>
        <strain evidence="11 12">NCTC7807</strain>
    </source>
</reference>
<dbReference type="Pfam" id="PF02570">
    <property type="entry name" value="CbiC"/>
    <property type="match status" value="1"/>
</dbReference>
<evidence type="ECO:0000256" key="6">
    <source>
        <dbReference type="ARBA" id="ARBA00023014"/>
    </source>
</evidence>
<dbReference type="GO" id="GO:0051536">
    <property type="term" value="F:iron-sulfur cluster binding"/>
    <property type="evidence" value="ECO:0007669"/>
    <property type="project" value="UniProtKB-KW"/>
</dbReference>
<organism evidence="11 12">
    <name type="scientific">Streptomyces griseus</name>
    <dbReference type="NCBI Taxonomy" id="1911"/>
    <lineage>
        <taxon>Bacteria</taxon>
        <taxon>Bacillati</taxon>
        <taxon>Actinomycetota</taxon>
        <taxon>Actinomycetes</taxon>
        <taxon>Kitasatosporales</taxon>
        <taxon>Streptomycetaceae</taxon>
        <taxon>Streptomyces</taxon>
    </lineage>
</organism>
<dbReference type="NCBIfam" id="NF006136">
    <property type="entry name" value="PRK08285.1"/>
    <property type="match status" value="1"/>
</dbReference>
<dbReference type="GO" id="GO:0016993">
    <property type="term" value="F:precorrin-8X methylmutase activity"/>
    <property type="evidence" value="ECO:0007669"/>
    <property type="project" value="UniProtKB-EC"/>
</dbReference>
<feature type="domain" description="Cobalamin biosynthesis precorrin-8X methylmutase CobH/CbiC" evidence="9">
    <location>
        <begin position="454"/>
        <end position="648"/>
    </location>
</feature>
<dbReference type="Gene3D" id="3.90.480.10">
    <property type="entry name" value="Sulfite Reductase Hemoprotein,Domain 2"/>
    <property type="match status" value="1"/>
</dbReference>
<evidence type="ECO:0000256" key="3">
    <source>
        <dbReference type="ARBA" id="ARBA00022573"/>
    </source>
</evidence>
<keyword evidence="3" id="KW-0169">Cobalamin biosynthesis</keyword>
<dbReference type="SUPFAM" id="SSF55124">
    <property type="entry name" value="Nitrite/Sulfite reductase N-terminal domain-like"/>
    <property type="match status" value="2"/>
</dbReference>
<evidence type="ECO:0000259" key="9">
    <source>
        <dbReference type="Pfam" id="PF02570"/>
    </source>
</evidence>
<feature type="region of interest" description="Disordered" evidence="8">
    <location>
        <begin position="420"/>
        <end position="443"/>
    </location>
</feature>
<evidence type="ECO:0000313" key="11">
    <source>
        <dbReference type="EMBL" id="SUP38562.1"/>
    </source>
</evidence>
<protein>
    <submittedName>
        <fullName evidence="11">CobG</fullName>
        <ecNumber evidence="11">5.4.99.61</ecNumber>
    </submittedName>
</protein>
<dbReference type="GO" id="GO:0009236">
    <property type="term" value="P:cobalamin biosynthetic process"/>
    <property type="evidence" value="ECO:0007669"/>
    <property type="project" value="UniProtKB-UniPathway"/>
</dbReference>
<dbReference type="NCBIfam" id="TIGR02435">
    <property type="entry name" value="CobG"/>
    <property type="match status" value="1"/>
</dbReference>
<gene>
    <name evidence="11" type="primary">cobH</name>
    <name evidence="11" type="ORF">NCTC7807_02849</name>
</gene>
<keyword evidence="5" id="KW-0408">Iron</keyword>
<comment type="pathway">
    <text evidence="1">Cofactor biosynthesis; adenosylcobalamin biosynthesis.</text>
</comment>
<dbReference type="InterPro" id="IPR036136">
    <property type="entry name" value="Nit/Sulf_reduc_fer-like_dom_sf"/>
</dbReference>
<dbReference type="Pfam" id="PF03460">
    <property type="entry name" value="NIR_SIR_ferr"/>
    <property type="match status" value="2"/>
</dbReference>
<dbReference type="SUPFAM" id="SSF56014">
    <property type="entry name" value="Nitrite and sulphite reductase 4Fe-4S domain-like"/>
    <property type="match status" value="1"/>
</dbReference>
<feature type="domain" description="Nitrite/Sulfite reductase ferredoxin-like" evidence="10">
    <location>
        <begin position="20"/>
        <end position="81"/>
    </location>
</feature>
<keyword evidence="4" id="KW-0479">Metal-binding</keyword>
<dbReference type="InterPro" id="IPR003722">
    <property type="entry name" value="Cbl_synth_CobH/CbiC"/>
</dbReference>
<dbReference type="PANTHER" id="PTHR43588:SF1">
    <property type="entry name" value="COBALT-PRECORRIN-8 METHYLMUTASE"/>
    <property type="match status" value="1"/>
</dbReference>
<dbReference type="EMBL" id="UHID01000005">
    <property type="protein sequence ID" value="SUP38562.1"/>
    <property type="molecule type" value="Genomic_DNA"/>
</dbReference>
<dbReference type="InterPro" id="IPR036588">
    <property type="entry name" value="CobH/CbiC_sf"/>
</dbReference>
<sequence>MPTPARGDACPGALRLHEAADGHLARVRIPGGLLQASQATALVRAAEDLGDAHLDLTSRGNVQLRALPADAGQELAARLVEAALLPSPAHERIRNLVASPLSGLDDEGHADVTPLVPAVDAALLEDPATAALSGRFLFALDDGRGDTAALDADVTMLATPDGDLALTLPGVPGSLRLPPDQAPAAAHAAALLFLAAARASGTRAWRVAELPPGQALSTATLTELAARVPGARTAPAPTSPAPYGGPRPGPTPPREGRSALHALAPLGRLTAYRWRELAELAARHGAGTLRATPWRGIVVPGLTPARAGEAAAELARAGLVTGEGSSWEGVGACTGRPGCVKSLADVRADARAALDAAPGGLPVYWSGCERRCGHPRGTAWVDAVATGTGYDLAHRPADPAAAPRPAGRNVSADRLPEVLAAARRRPPTPGPRGTTPSGKSESRVFEYEKDGAAIYRESFATIRAEADLTGLPPDVAQVAVRMIHACGMTDLPRDLGHTPLVVARARQALRAGAPILCDANMVASGVTRKRLPADNEVICTLADPSVPELAARLGTTRSAAALELWRDRLDGAVVAVGNAPTALFRLLEMIEEGAPRPAAVIGVPVGFVGAAESKDALAVHASGLDHLIVRGRRGGSAMAAAALNAIASETE</sequence>
<evidence type="ECO:0000256" key="7">
    <source>
        <dbReference type="ARBA" id="ARBA00023235"/>
    </source>
</evidence>
<dbReference type="GO" id="GO:0046872">
    <property type="term" value="F:metal ion binding"/>
    <property type="evidence" value="ECO:0007669"/>
    <property type="project" value="UniProtKB-KW"/>
</dbReference>
<accession>A0A380NEW0</accession>
<keyword evidence="6" id="KW-0411">Iron-sulfur</keyword>
<dbReference type="InterPro" id="IPR005117">
    <property type="entry name" value="NiRdtase/SiRdtase_haem-b_fer"/>
</dbReference>
<keyword evidence="7 11" id="KW-0413">Isomerase</keyword>
<evidence type="ECO:0000313" key="12">
    <source>
        <dbReference type="Proteomes" id="UP000254150"/>
    </source>
</evidence>
<dbReference type="AlphaFoldDB" id="A0A380NEW0"/>
<evidence type="ECO:0000259" key="10">
    <source>
        <dbReference type="Pfam" id="PF03460"/>
    </source>
</evidence>
<name>A0A380NEW0_STRGR</name>
<dbReference type="Proteomes" id="UP000254150">
    <property type="component" value="Unassembled WGS sequence"/>
</dbReference>
<evidence type="ECO:0000256" key="4">
    <source>
        <dbReference type="ARBA" id="ARBA00022723"/>
    </source>
</evidence>
<dbReference type="Gene3D" id="3.40.50.10230">
    <property type="entry name" value="Cobalamin biosynthesis CobH/CbiC, precorrin-8X methylmutase"/>
    <property type="match status" value="1"/>
</dbReference>
<dbReference type="Gene3D" id="3.30.413.10">
    <property type="entry name" value="Sulfite Reductase Hemoprotein, domain 1"/>
    <property type="match status" value="1"/>
</dbReference>
<evidence type="ECO:0000256" key="8">
    <source>
        <dbReference type="SAM" id="MobiDB-lite"/>
    </source>
</evidence>
<dbReference type="InterPro" id="IPR045854">
    <property type="entry name" value="NO2/SO3_Rdtase_4Fe4S_sf"/>
</dbReference>
<dbReference type="UniPathway" id="UPA00148"/>
<dbReference type="InterPro" id="IPR012798">
    <property type="entry name" value="Cbl_synth_CobG-like"/>
</dbReference>
<dbReference type="EC" id="5.4.99.61" evidence="11"/>
<feature type="region of interest" description="Disordered" evidence="8">
    <location>
        <begin position="231"/>
        <end position="256"/>
    </location>
</feature>